<organism evidence="1">
    <name type="scientific">Attheya septentrionalis</name>
    <dbReference type="NCBI Taxonomy" id="420275"/>
    <lineage>
        <taxon>Eukaryota</taxon>
        <taxon>Sar</taxon>
        <taxon>Stramenopiles</taxon>
        <taxon>Ochrophyta</taxon>
        <taxon>Bacillariophyta</taxon>
        <taxon>Coscinodiscophyceae</taxon>
        <taxon>Chaetocerotophycidae</taxon>
        <taxon>Chaetocerotales</taxon>
        <taxon>Attheyaceae</taxon>
        <taxon>Attheya</taxon>
    </lineage>
</organism>
<dbReference type="EMBL" id="HBHQ01009781">
    <property type="protein sequence ID" value="CAD9814765.1"/>
    <property type="molecule type" value="Transcribed_RNA"/>
</dbReference>
<name>A0A7S2XLJ9_9STRA</name>
<proteinExistence type="predicted"/>
<evidence type="ECO:0000313" key="1">
    <source>
        <dbReference type="EMBL" id="CAD9814765.1"/>
    </source>
</evidence>
<dbReference type="AlphaFoldDB" id="A0A7S2XLJ9"/>
<protein>
    <submittedName>
        <fullName evidence="1">Uncharacterized protein</fullName>
    </submittedName>
</protein>
<accession>A0A7S2XLJ9</accession>
<reference evidence="1" key="1">
    <citation type="submission" date="2021-01" db="EMBL/GenBank/DDBJ databases">
        <authorList>
            <person name="Corre E."/>
            <person name="Pelletier E."/>
            <person name="Niang G."/>
            <person name="Scheremetjew M."/>
            <person name="Finn R."/>
            <person name="Kale V."/>
            <person name="Holt S."/>
            <person name="Cochrane G."/>
            <person name="Meng A."/>
            <person name="Brown T."/>
            <person name="Cohen L."/>
        </authorList>
    </citation>
    <scope>NUCLEOTIDE SEQUENCE</scope>
    <source>
        <strain evidence="1">CCMP2084</strain>
    </source>
</reference>
<gene>
    <name evidence="1" type="ORF">ASEP1449_LOCUS6590</name>
</gene>
<sequence length="118" mass="13012">MMGSCRDGGTVSSCKTWSCGTTQQTTQKRHQRRTFLESNHTGGSIKMRPCLELVVTSCAALGWLVPVIFCGARRNILNFPAIIDLHMRWGGGRNQDALLSGHVIHSDSTLSTFITRSF</sequence>